<protein>
    <submittedName>
        <fullName evidence="9">ATP-binding cassette domain-containing protein</fullName>
    </submittedName>
</protein>
<evidence type="ECO:0000256" key="7">
    <source>
        <dbReference type="ARBA" id="ARBA00023136"/>
    </source>
</evidence>
<comment type="caution">
    <text evidence="9">The sequence shown here is derived from an EMBL/GenBank/DDBJ whole genome shotgun (WGS) entry which is preliminary data.</text>
</comment>
<dbReference type="PROSITE" id="PS00211">
    <property type="entry name" value="ABC_TRANSPORTER_1"/>
    <property type="match status" value="1"/>
</dbReference>
<dbReference type="Gene3D" id="3.40.50.300">
    <property type="entry name" value="P-loop containing nucleotide triphosphate hydrolases"/>
    <property type="match status" value="1"/>
</dbReference>
<dbReference type="InterPro" id="IPR003439">
    <property type="entry name" value="ABC_transporter-like_ATP-bd"/>
</dbReference>
<evidence type="ECO:0000313" key="9">
    <source>
        <dbReference type="EMBL" id="HGS22376.1"/>
    </source>
</evidence>
<evidence type="ECO:0000256" key="1">
    <source>
        <dbReference type="ARBA" id="ARBA00022448"/>
    </source>
</evidence>
<sequence>MERPILAVRHLSKAFGNHKVIENLSFEVNRRERVALFAPSGSGKTTLIHILNGLISPDSGSFQILDPHPITIFQEPRLFPYMTVEENLFLPFRVHGRRITSREWQICRRWLEVCGISECLRQFPHQLSGGMKQKVALIRGMLQEPRFVMMDEPFQSMDWASRRKIMNHIVENYPEMALLFVTHQIEEVPAFAQSVLFFQRPVLCMAQVIDVEGFQRMIKGGAFLAPGSVAVAGN</sequence>
<evidence type="ECO:0000256" key="4">
    <source>
        <dbReference type="ARBA" id="ARBA00022741"/>
    </source>
</evidence>
<keyword evidence="6" id="KW-1278">Translocase</keyword>
<dbReference type="InterPro" id="IPR050093">
    <property type="entry name" value="ABC_SmlMolc_Importer"/>
</dbReference>
<evidence type="ECO:0000256" key="5">
    <source>
        <dbReference type="ARBA" id="ARBA00022840"/>
    </source>
</evidence>
<dbReference type="GO" id="GO:0016887">
    <property type="term" value="F:ATP hydrolysis activity"/>
    <property type="evidence" value="ECO:0007669"/>
    <property type="project" value="InterPro"/>
</dbReference>
<organism evidence="9">
    <name type="scientific">Anaerolinea thermolimosa</name>
    <dbReference type="NCBI Taxonomy" id="229919"/>
    <lineage>
        <taxon>Bacteria</taxon>
        <taxon>Bacillati</taxon>
        <taxon>Chloroflexota</taxon>
        <taxon>Anaerolineae</taxon>
        <taxon>Anaerolineales</taxon>
        <taxon>Anaerolineaceae</taxon>
        <taxon>Anaerolinea</taxon>
    </lineage>
</organism>
<accession>A0A7C4KIM2</accession>
<dbReference type="InterPro" id="IPR027417">
    <property type="entry name" value="P-loop_NTPase"/>
</dbReference>
<dbReference type="PANTHER" id="PTHR42781">
    <property type="entry name" value="SPERMIDINE/PUTRESCINE IMPORT ATP-BINDING PROTEIN POTA"/>
    <property type="match status" value="1"/>
</dbReference>
<proteinExistence type="predicted"/>
<dbReference type="AlphaFoldDB" id="A0A7C4KIM2"/>
<dbReference type="EMBL" id="DSYK01000543">
    <property type="protein sequence ID" value="HGS22376.1"/>
    <property type="molecule type" value="Genomic_DNA"/>
</dbReference>
<gene>
    <name evidence="9" type="ORF">ENT37_10965</name>
</gene>
<keyword evidence="7" id="KW-0472">Membrane</keyword>
<dbReference type="SUPFAM" id="SSF52540">
    <property type="entry name" value="P-loop containing nucleoside triphosphate hydrolases"/>
    <property type="match status" value="1"/>
</dbReference>
<evidence type="ECO:0000256" key="6">
    <source>
        <dbReference type="ARBA" id="ARBA00022967"/>
    </source>
</evidence>
<name>A0A7C4KIM2_9CHLR</name>
<dbReference type="InterPro" id="IPR017871">
    <property type="entry name" value="ABC_transporter-like_CS"/>
</dbReference>
<evidence type="ECO:0000259" key="8">
    <source>
        <dbReference type="PROSITE" id="PS50893"/>
    </source>
</evidence>
<keyword evidence="3" id="KW-0997">Cell inner membrane</keyword>
<dbReference type="Pfam" id="PF00005">
    <property type="entry name" value="ABC_tran"/>
    <property type="match status" value="1"/>
</dbReference>
<dbReference type="GO" id="GO:0005524">
    <property type="term" value="F:ATP binding"/>
    <property type="evidence" value="ECO:0007669"/>
    <property type="project" value="UniProtKB-KW"/>
</dbReference>
<keyword evidence="1" id="KW-0813">Transport</keyword>
<keyword evidence="4" id="KW-0547">Nucleotide-binding</keyword>
<dbReference type="InterPro" id="IPR003593">
    <property type="entry name" value="AAA+_ATPase"/>
</dbReference>
<keyword evidence="5 9" id="KW-0067">ATP-binding</keyword>
<evidence type="ECO:0000256" key="2">
    <source>
        <dbReference type="ARBA" id="ARBA00022475"/>
    </source>
</evidence>
<dbReference type="SMART" id="SM00382">
    <property type="entry name" value="AAA"/>
    <property type="match status" value="1"/>
</dbReference>
<evidence type="ECO:0000256" key="3">
    <source>
        <dbReference type="ARBA" id="ARBA00022519"/>
    </source>
</evidence>
<keyword evidence="2" id="KW-1003">Cell membrane</keyword>
<dbReference type="PANTHER" id="PTHR42781:SF1">
    <property type="entry name" value="THIAMINE IMPORT ATP-BINDING PROTEIN THIQ"/>
    <property type="match status" value="1"/>
</dbReference>
<dbReference type="PROSITE" id="PS50893">
    <property type="entry name" value="ABC_TRANSPORTER_2"/>
    <property type="match status" value="1"/>
</dbReference>
<reference evidence="9" key="1">
    <citation type="journal article" date="2020" name="mSystems">
        <title>Genome- and Community-Level Interaction Insights into Carbon Utilization and Element Cycling Functions of Hydrothermarchaeota in Hydrothermal Sediment.</title>
        <authorList>
            <person name="Zhou Z."/>
            <person name="Liu Y."/>
            <person name="Xu W."/>
            <person name="Pan J."/>
            <person name="Luo Z.H."/>
            <person name="Li M."/>
        </authorList>
    </citation>
    <scope>NUCLEOTIDE SEQUENCE [LARGE SCALE GENOMIC DNA]</scope>
    <source>
        <strain evidence="9">SpSt-573</strain>
    </source>
</reference>
<feature type="domain" description="ABC transporter" evidence="8">
    <location>
        <begin position="6"/>
        <end position="225"/>
    </location>
</feature>